<gene>
    <name evidence="2" type="ORF">Zmor_008342</name>
</gene>
<evidence type="ECO:0000256" key="1">
    <source>
        <dbReference type="SAM" id="SignalP"/>
    </source>
</evidence>
<accession>A0AA38J136</accession>
<name>A0AA38J136_9CUCU</name>
<comment type="caution">
    <text evidence="2">The sequence shown here is derived from an EMBL/GenBank/DDBJ whole genome shotgun (WGS) entry which is preliminary data.</text>
</comment>
<feature type="signal peptide" evidence="1">
    <location>
        <begin position="1"/>
        <end position="18"/>
    </location>
</feature>
<reference evidence="2" key="1">
    <citation type="journal article" date="2023" name="G3 (Bethesda)">
        <title>Whole genome assemblies of Zophobas morio and Tenebrio molitor.</title>
        <authorList>
            <person name="Kaur S."/>
            <person name="Stinson S.A."/>
            <person name="diCenzo G.C."/>
        </authorList>
    </citation>
    <scope>NUCLEOTIDE SEQUENCE</scope>
    <source>
        <strain evidence="2">QUZm001</strain>
    </source>
</reference>
<proteinExistence type="predicted"/>
<dbReference type="EMBL" id="JALNTZ010000002">
    <property type="protein sequence ID" value="KAJ3664151.1"/>
    <property type="molecule type" value="Genomic_DNA"/>
</dbReference>
<organism evidence="2 3">
    <name type="scientific">Zophobas morio</name>
    <dbReference type="NCBI Taxonomy" id="2755281"/>
    <lineage>
        <taxon>Eukaryota</taxon>
        <taxon>Metazoa</taxon>
        <taxon>Ecdysozoa</taxon>
        <taxon>Arthropoda</taxon>
        <taxon>Hexapoda</taxon>
        <taxon>Insecta</taxon>
        <taxon>Pterygota</taxon>
        <taxon>Neoptera</taxon>
        <taxon>Endopterygota</taxon>
        <taxon>Coleoptera</taxon>
        <taxon>Polyphaga</taxon>
        <taxon>Cucujiformia</taxon>
        <taxon>Tenebrionidae</taxon>
        <taxon>Zophobas</taxon>
    </lineage>
</organism>
<keyword evidence="1" id="KW-0732">Signal</keyword>
<feature type="chain" id="PRO_5041315509" evidence="1">
    <location>
        <begin position="19"/>
        <end position="78"/>
    </location>
</feature>
<protein>
    <submittedName>
        <fullName evidence="2">Uncharacterized protein</fullName>
    </submittedName>
</protein>
<sequence>MKAKTFVFLVCVVVLAEGLSIDKRSPCPPTRKLGKESLEKIVDFVKSVEVNSDECPQWVPFGDDCIDWCDPAYHPDMK</sequence>
<evidence type="ECO:0000313" key="3">
    <source>
        <dbReference type="Proteomes" id="UP001168821"/>
    </source>
</evidence>
<evidence type="ECO:0000313" key="2">
    <source>
        <dbReference type="EMBL" id="KAJ3664151.1"/>
    </source>
</evidence>
<dbReference type="Proteomes" id="UP001168821">
    <property type="component" value="Unassembled WGS sequence"/>
</dbReference>
<dbReference type="AlphaFoldDB" id="A0AA38J136"/>
<keyword evidence="3" id="KW-1185">Reference proteome</keyword>